<dbReference type="Proteomes" id="UP000051647">
    <property type="component" value="Unassembled WGS sequence"/>
</dbReference>
<dbReference type="AlphaFoldDB" id="A0A0R1SC66"/>
<dbReference type="OrthoDB" id="3232508at2"/>
<keyword evidence="1" id="KW-1133">Transmembrane helix</keyword>
<reference evidence="2 3" key="1">
    <citation type="journal article" date="2015" name="Genome Announc.">
        <title>Expanding the biotechnology potential of lactobacilli through comparative genomics of 213 strains and associated genera.</title>
        <authorList>
            <person name="Sun Z."/>
            <person name="Harris H.M."/>
            <person name="McCann A."/>
            <person name="Guo C."/>
            <person name="Argimon S."/>
            <person name="Zhang W."/>
            <person name="Yang X."/>
            <person name="Jeffery I.B."/>
            <person name="Cooney J.C."/>
            <person name="Kagawa T.F."/>
            <person name="Liu W."/>
            <person name="Song Y."/>
            <person name="Salvetti E."/>
            <person name="Wrobel A."/>
            <person name="Rasinkangas P."/>
            <person name="Parkhill J."/>
            <person name="Rea M.C."/>
            <person name="O'Sullivan O."/>
            <person name="Ritari J."/>
            <person name="Douillard F.P."/>
            <person name="Paul Ross R."/>
            <person name="Yang R."/>
            <person name="Briner A.E."/>
            <person name="Felis G.E."/>
            <person name="de Vos W.M."/>
            <person name="Barrangou R."/>
            <person name="Klaenhammer T.R."/>
            <person name="Caufield P.W."/>
            <person name="Cui Y."/>
            <person name="Zhang H."/>
            <person name="O'Toole P.W."/>
        </authorList>
    </citation>
    <scope>NUCLEOTIDE SEQUENCE [LARGE SCALE GENOMIC DNA]</scope>
    <source>
        <strain evidence="2 3">DSM 14857</strain>
    </source>
</reference>
<accession>A0A0R1SC66</accession>
<dbReference type="eggNOG" id="ENOG5032ZGB">
    <property type="taxonomic scope" value="Bacteria"/>
</dbReference>
<dbReference type="RefSeq" id="WP_010624366.1">
    <property type="nucleotide sequence ID" value="NZ_AZFA01000012.1"/>
</dbReference>
<evidence type="ECO:0000313" key="3">
    <source>
        <dbReference type="Proteomes" id="UP000051647"/>
    </source>
</evidence>
<evidence type="ECO:0000256" key="1">
    <source>
        <dbReference type="SAM" id="Phobius"/>
    </source>
</evidence>
<protein>
    <recommendedName>
        <fullName evidence="4">DUF3290 domain-containing protein</fullName>
    </recommendedName>
</protein>
<name>A0A0R1SC66_9LACO</name>
<sequence length="148" mass="17144">MTFYSYAYLVDQNKTPNFIFIIATIILAIALLFTAYRYYKNRNDNKYRDLLIIFLFAMVLVVGINYNNYEKDLDVNNKTNQTIELMESIAKNKDVSAKKLYSNSSTLAEGMLIKNGKTIYRVSFDDNQNSYTLTKVGLVNKDDVKIQK</sequence>
<keyword evidence="3" id="KW-1185">Reference proteome</keyword>
<proteinExistence type="predicted"/>
<feature type="transmembrane region" description="Helical" evidence="1">
    <location>
        <begin position="50"/>
        <end position="69"/>
    </location>
</feature>
<dbReference type="InterPro" id="IPR021707">
    <property type="entry name" value="DUF3290"/>
</dbReference>
<keyword evidence="1" id="KW-0472">Membrane</keyword>
<dbReference type="Pfam" id="PF11694">
    <property type="entry name" value="DUF3290"/>
    <property type="match status" value="1"/>
</dbReference>
<evidence type="ECO:0000313" key="2">
    <source>
        <dbReference type="EMBL" id="KRL66672.1"/>
    </source>
</evidence>
<dbReference type="STRING" id="1423815.FC27_GL000410"/>
<evidence type="ECO:0008006" key="4">
    <source>
        <dbReference type="Google" id="ProtNLM"/>
    </source>
</evidence>
<dbReference type="EMBL" id="AZFA01000012">
    <property type="protein sequence ID" value="KRL66672.1"/>
    <property type="molecule type" value="Genomic_DNA"/>
</dbReference>
<feature type="transmembrane region" description="Helical" evidence="1">
    <location>
        <begin position="18"/>
        <end position="38"/>
    </location>
</feature>
<keyword evidence="1" id="KW-0812">Transmembrane</keyword>
<gene>
    <name evidence="2" type="ORF">FC27_GL000410</name>
</gene>
<comment type="caution">
    <text evidence="2">The sequence shown here is derived from an EMBL/GenBank/DDBJ whole genome shotgun (WGS) entry which is preliminary data.</text>
</comment>
<organism evidence="2 3">
    <name type="scientific">Companilactobacillus versmoldensis DSM 14857 = KCTC 3814</name>
    <dbReference type="NCBI Taxonomy" id="1423815"/>
    <lineage>
        <taxon>Bacteria</taxon>
        <taxon>Bacillati</taxon>
        <taxon>Bacillota</taxon>
        <taxon>Bacilli</taxon>
        <taxon>Lactobacillales</taxon>
        <taxon>Lactobacillaceae</taxon>
        <taxon>Companilactobacillus</taxon>
    </lineage>
</organism>
<dbReference type="PATRIC" id="fig|1423815.3.peg.417"/>